<evidence type="ECO:0000256" key="1">
    <source>
        <dbReference type="SAM" id="MobiDB-lite"/>
    </source>
</evidence>
<dbReference type="FunCoup" id="A0A6I8PN08">
    <property type="interactions" value="138"/>
</dbReference>
<keyword evidence="3" id="KW-1185">Reference proteome</keyword>
<organism evidence="2 3">
    <name type="scientific">Ornithorhynchus anatinus</name>
    <name type="common">Duckbill platypus</name>
    <dbReference type="NCBI Taxonomy" id="9258"/>
    <lineage>
        <taxon>Eukaryota</taxon>
        <taxon>Metazoa</taxon>
        <taxon>Chordata</taxon>
        <taxon>Craniata</taxon>
        <taxon>Vertebrata</taxon>
        <taxon>Euteleostomi</taxon>
        <taxon>Mammalia</taxon>
        <taxon>Monotremata</taxon>
        <taxon>Ornithorhynchidae</taxon>
        <taxon>Ornithorhynchus</taxon>
    </lineage>
</organism>
<feature type="region of interest" description="Disordered" evidence="1">
    <location>
        <begin position="255"/>
        <end position="377"/>
    </location>
</feature>
<gene>
    <name evidence="2" type="primary">PROSER3</name>
</gene>
<dbReference type="AlphaFoldDB" id="A0A6I8PN08"/>
<proteinExistence type="predicted"/>
<evidence type="ECO:0000313" key="2">
    <source>
        <dbReference type="Ensembl" id="ENSOANP00000053703.1"/>
    </source>
</evidence>
<feature type="compositionally biased region" description="Basic and acidic residues" evidence="1">
    <location>
        <begin position="281"/>
        <end position="293"/>
    </location>
</feature>
<name>A0A6I8PN08_ORNAN</name>
<dbReference type="Proteomes" id="UP000002279">
    <property type="component" value="Chromosome 5"/>
</dbReference>
<reference evidence="2" key="2">
    <citation type="submission" date="2025-08" db="UniProtKB">
        <authorList>
            <consortium name="Ensembl"/>
        </authorList>
    </citation>
    <scope>IDENTIFICATION</scope>
    <source>
        <strain evidence="2">Glennie</strain>
    </source>
</reference>
<feature type="compositionally biased region" description="Basic and acidic residues" evidence="1">
    <location>
        <begin position="424"/>
        <end position="441"/>
    </location>
</feature>
<evidence type="ECO:0008006" key="4">
    <source>
        <dbReference type="Google" id="ProtNLM"/>
    </source>
</evidence>
<dbReference type="OMA" id="SPPGFFW"/>
<dbReference type="PANTHER" id="PTHR22045:SF6">
    <property type="entry name" value="PROLINE AND SERINE-RICH PROTEIN 3"/>
    <property type="match status" value="1"/>
</dbReference>
<reference evidence="2" key="3">
    <citation type="submission" date="2025-09" db="UniProtKB">
        <authorList>
            <consortium name="Ensembl"/>
        </authorList>
    </citation>
    <scope>IDENTIFICATION</scope>
    <source>
        <strain evidence="2">Glennie</strain>
    </source>
</reference>
<feature type="region of interest" description="Disordered" evidence="1">
    <location>
        <begin position="424"/>
        <end position="472"/>
    </location>
</feature>
<evidence type="ECO:0000313" key="3">
    <source>
        <dbReference type="Proteomes" id="UP000002279"/>
    </source>
</evidence>
<protein>
    <recommendedName>
        <fullName evidence="4">Proline and serine rich 3</fullName>
    </recommendedName>
</protein>
<reference evidence="2 3" key="1">
    <citation type="journal article" date="2008" name="Nature">
        <title>Genome analysis of the platypus reveals unique signatures of evolution.</title>
        <authorList>
            <person name="Warren W.C."/>
            <person name="Hillier L.W."/>
            <person name="Marshall Graves J.A."/>
            <person name="Birney E."/>
            <person name="Ponting C.P."/>
            <person name="Grutzner F."/>
            <person name="Belov K."/>
            <person name="Miller W."/>
            <person name="Clarke L."/>
            <person name="Chinwalla A.T."/>
            <person name="Yang S.P."/>
            <person name="Heger A."/>
            <person name="Locke D.P."/>
            <person name="Miethke P."/>
            <person name="Waters P.D."/>
            <person name="Veyrunes F."/>
            <person name="Fulton L."/>
            <person name="Fulton B."/>
            <person name="Graves T."/>
            <person name="Wallis J."/>
            <person name="Puente X.S."/>
            <person name="Lopez-Otin C."/>
            <person name="Ordonez G.R."/>
            <person name="Eichler E.E."/>
            <person name="Chen L."/>
            <person name="Cheng Z."/>
            <person name="Deakin J.E."/>
            <person name="Alsop A."/>
            <person name="Thompson K."/>
            <person name="Kirby P."/>
            <person name="Papenfuss A.T."/>
            <person name="Wakefield M.J."/>
            <person name="Olender T."/>
            <person name="Lancet D."/>
            <person name="Huttley G.A."/>
            <person name="Smit A.F."/>
            <person name="Pask A."/>
            <person name="Temple-Smith P."/>
            <person name="Batzer M.A."/>
            <person name="Walker J.A."/>
            <person name="Konkel M.K."/>
            <person name="Harris R.S."/>
            <person name="Whittington C.M."/>
            <person name="Wong E.S."/>
            <person name="Gemmell N.J."/>
            <person name="Buschiazzo E."/>
            <person name="Vargas Jentzsch I.M."/>
            <person name="Merkel A."/>
            <person name="Schmitz J."/>
            <person name="Zemann A."/>
            <person name="Churakov G."/>
            <person name="Kriegs J.O."/>
            <person name="Brosius J."/>
            <person name="Murchison E.P."/>
            <person name="Sachidanandam R."/>
            <person name="Smith C."/>
            <person name="Hannon G.J."/>
            <person name="Tsend-Ayush E."/>
            <person name="McMillan D."/>
            <person name="Attenborough R."/>
            <person name="Rens W."/>
            <person name="Ferguson-Smith M."/>
            <person name="Lefevre C.M."/>
            <person name="Sharp J.A."/>
            <person name="Nicholas K.R."/>
            <person name="Ray D.A."/>
            <person name="Kube M."/>
            <person name="Reinhardt R."/>
            <person name="Pringle T.H."/>
            <person name="Taylor J."/>
            <person name="Jones R.C."/>
            <person name="Nixon B."/>
            <person name="Dacheux J.L."/>
            <person name="Niwa H."/>
            <person name="Sekita Y."/>
            <person name="Huang X."/>
            <person name="Stark A."/>
            <person name="Kheradpour P."/>
            <person name="Kellis M."/>
            <person name="Flicek P."/>
            <person name="Chen Y."/>
            <person name="Webber C."/>
            <person name="Hardison R."/>
            <person name="Nelson J."/>
            <person name="Hallsworth-Pepin K."/>
            <person name="Delehaunty K."/>
            <person name="Markovic C."/>
            <person name="Minx P."/>
            <person name="Feng Y."/>
            <person name="Kremitzki C."/>
            <person name="Mitreva M."/>
            <person name="Glasscock J."/>
            <person name="Wylie T."/>
            <person name="Wohldmann P."/>
            <person name="Thiru P."/>
            <person name="Nhan M.N."/>
            <person name="Pohl C.S."/>
            <person name="Smith S.M."/>
            <person name="Hou S."/>
            <person name="Nefedov M."/>
            <person name="de Jong P.J."/>
            <person name="Renfree M.B."/>
            <person name="Mardis E.R."/>
            <person name="Wilson R.K."/>
        </authorList>
    </citation>
    <scope>NUCLEOTIDE SEQUENCE [LARGE SCALE GENOMIC DNA]</scope>
    <source>
        <strain evidence="2 3">Glennie</strain>
    </source>
</reference>
<dbReference type="Ensembl" id="ENSOANT00000067677.1">
    <property type="protein sequence ID" value="ENSOANP00000053703.1"/>
    <property type="gene ID" value="ENSOANG00000048846.1"/>
</dbReference>
<dbReference type="Bgee" id="ENSOANG00000048846">
    <property type="expression patterns" value="Expressed in testis and 7 other cell types or tissues"/>
</dbReference>
<dbReference type="PANTHER" id="PTHR22045">
    <property type="entry name" value="PROLINE AND SERINE-RICH PROTEIN 3"/>
    <property type="match status" value="1"/>
</dbReference>
<accession>A0A6I8PN08</accession>
<feature type="compositionally biased region" description="Basic residues" evidence="1">
    <location>
        <begin position="304"/>
        <end position="316"/>
    </location>
</feature>
<dbReference type="InterPro" id="IPR037646">
    <property type="entry name" value="PROSER3"/>
</dbReference>
<feature type="region of interest" description="Disordered" evidence="1">
    <location>
        <begin position="1"/>
        <end position="47"/>
    </location>
</feature>
<dbReference type="InParanoid" id="A0A6I8PN08"/>
<sequence length="472" mass="50133">MARFRQAQPTSRLERQLSGPGPAGFWWLQPATSSGGPGPHRHHSTGSVLPAEAELRVGAGAPGAAGVEAEISVLRTPESQHRAPSPLDLDTLSLQHRADQLLFRSGVSGGSSSSSSAPVSWEGPISPITPSPSIPSPCWPEPGQGLRAPPRTTTIPPENDILYQWRLRRRMERAHDQVAAEVTAVTPGQPSSCQLCPLPSAPPPTTLLSLISAPPPPSFPLPLTPPKLPASHPGAAVAFCGTLHPLCPDAPTLAQGADVASTRGPEGRTEPGRQNSGARAEPGRHRPGDRAEPGKQIPEGRAQPGRRSKPRQRRLGRGLERGRGQESPGQEEAAVDPGLGRVLGQVVAERLFPPESPRAPSPGTAAPSPKTPSPKELLEAAARLLDSANDSDGSEFQEDELLQVLRARRGQLRQCLRQVEKLLSRFLTEEPQSRPPTRDDPPSSPCTTPFQLQSQRKGRQGPGRAHNANGTP</sequence>